<dbReference type="AlphaFoldDB" id="A0A2K1QT31"/>
<dbReference type="STRING" id="2082308.A0A2K1QT31"/>
<feature type="region of interest" description="Disordered" evidence="1">
    <location>
        <begin position="1"/>
        <end position="136"/>
    </location>
</feature>
<feature type="compositionally biased region" description="Basic and acidic residues" evidence="1">
    <location>
        <begin position="18"/>
        <end position="51"/>
    </location>
</feature>
<feature type="region of interest" description="Disordered" evidence="1">
    <location>
        <begin position="577"/>
        <end position="601"/>
    </location>
</feature>
<comment type="caution">
    <text evidence="2">The sequence shown here is derived from an EMBL/GenBank/DDBJ whole genome shotgun (WGS) entry which is preliminary data.</text>
</comment>
<evidence type="ECO:0000313" key="3">
    <source>
        <dbReference type="Proteomes" id="UP000243797"/>
    </source>
</evidence>
<evidence type="ECO:0000313" key="2">
    <source>
        <dbReference type="EMBL" id="PNS18222.1"/>
    </source>
</evidence>
<keyword evidence="3" id="KW-1185">Reference proteome</keyword>
<protein>
    <submittedName>
        <fullName evidence="2">Protein scd2/ral3</fullName>
    </submittedName>
</protein>
<sequence>MAFKASQQMSFVTVTSLDDFKSRENVRKVRKTVMKDYLDKAKDDPSSTDRRATRKRSASSPRSLVANMQQRCTGAFRSLLPSPPQSHYDHSPPSHGPTSPRPTIHAFDQDDATGTASHSSSPKPADLLTPRSDLDINRSKSDCSTAFFAEAPDPGLEMEQYFEEYTRAQGSSSIAADTEWLRHSCIRFFRTKGMTERLVPLFFTSPLAYIGRLCITAPYQDIMVSRRPDGEKWPDQDIRLTLEIFDVFPRMVNDTLNDPAERCSDGTILAIVELCYGQLFTPYLGLVGSHQLALKQMALARGGLHCLGGNGAIAASVNLVQVEANILRNQTTDPHCISWLQSYLASRQRPDGYCPDSPLFNSGDHYQVLRSSPLVCPETIDAVRLLRAMTEKVLALKRLELVTSLIAAEHVPLLTSGRTTLLNDIGELVNKAHTLPTHVCGYDEEATKIYEATRQAALLFAHAVWNRRPLNMSSPCASCQTPVSPEKLYTFVKGTSIGELWGLAAGVFYWVFMIGAAASHVPSEDSSHTVQTESPSSTGYKPALCADLTLPLPFSSSPDHAAARANELINVIDQLLDSTITSPPPPRPNETPGPVVHRLVEPPDYSDAKQEFFDAELRTGAEAKRLFDLYARPRPAKESRPEDEKRDGSSPSLLRREDSAWSPPPSQGQYPDRSSSSKRHRVRDVALYDDQDEERARRRRHVHREYIRRYLTANAVRASMLLRFDHEFVVVKSTATLEMVVSWLREG</sequence>
<reference evidence="2 3" key="1">
    <citation type="submission" date="2017-06" db="EMBL/GenBank/DDBJ databases">
        <title>Draft genome sequence of a variant of Elsinoe murrayae.</title>
        <authorList>
            <person name="Cheng Q."/>
        </authorList>
    </citation>
    <scope>NUCLEOTIDE SEQUENCE [LARGE SCALE GENOMIC DNA]</scope>
    <source>
        <strain evidence="2 3">CQ-2017a</strain>
    </source>
</reference>
<evidence type="ECO:0000256" key="1">
    <source>
        <dbReference type="SAM" id="MobiDB-lite"/>
    </source>
</evidence>
<organism evidence="2 3">
    <name type="scientific">Sphaceloma murrayae</name>
    <dbReference type="NCBI Taxonomy" id="2082308"/>
    <lineage>
        <taxon>Eukaryota</taxon>
        <taxon>Fungi</taxon>
        <taxon>Dikarya</taxon>
        <taxon>Ascomycota</taxon>
        <taxon>Pezizomycotina</taxon>
        <taxon>Dothideomycetes</taxon>
        <taxon>Dothideomycetidae</taxon>
        <taxon>Myriangiales</taxon>
        <taxon>Elsinoaceae</taxon>
        <taxon>Sphaceloma</taxon>
    </lineage>
</organism>
<feature type="compositionally biased region" description="Polar residues" evidence="1">
    <location>
        <begin position="1"/>
        <end position="16"/>
    </location>
</feature>
<dbReference type="EMBL" id="NKHZ01000043">
    <property type="protein sequence ID" value="PNS18222.1"/>
    <property type="molecule type" value="Genomic_DNA"/>
</dbReference>
<feature type="compositionally biased region" description="Basic and acidic residues" evidence="1">
    <location>
        <begin position="635"/>
        <end position="659"/>
    </location>
</feature>
<feature type="compositionally biased region" description="Polar residues" evidence="1">
    <location>
        <begin position="112"/>
        <end position="122"/>
    </location>
</feature>
<dbReference type="OrthoDB" id="4159781at2759"/>
<accession>A0A2K1QT31</accession>
<dbReference type="PANTHER" id="PTHR37540:SF5">
    <property type="entry name" value="TRANSCRIPTION FACTOR DOMAIN-CONTAINING PROTEIN"/>
    <property type="match status" value="1"/>
</dbReference>
<dbReference type="InParanoid" id="A0A2K1QT31"/>
<proteinExistence type="predicted"/>
<dbReference type="PANTHER" id="PTHR37540">
    <property type="entry name" value="TRANSCRIPTION FACTOR (ACR-2), PUTATIVE-RELATED-RELATED"/>
    <property type="match status" value="1"/>
</dbReference>
<feature type="region of interest" description="Disordered" evidence="1">
    <location>
        <begin position="628"/>
        <end position="685"/>
    </location>
</feature>
<name>A0A2K1QT31_9PEZI</name>
<dbReference type="Proteomes" id="UP000243797">
    <property type="component" value="Unassembled WGS sequence"/>
</dbReference>
<feature type="compositionally biased region" description="Pro residues" evidence="1">
    <location>
        <begin position="582"/>
        <end position="591"/>
    </location>
</feature>
<feature type="compositionally biased region" description="Polar residues" evidence="1">
    <location>
        <begin position="58"/>
        <end position="72"/>
    </location>
</feature>
<gene>
    <name evidence="2" type="ORF">CAC42_7591</name>
</gene>